<organism evidence="2 3">
    <name type="scientific">Bacillus wiedmannii</name>
    <dbReference type="NCBI Taxonomy" id="1890302"/>
    <lineage>
        <taxon>Bacteria</taxon>
        <taxon>Bacillati</taxon>
        <taxon>Bacillota</taxon>
        <taxon>Bacilli</taxon>
        <taxon>Bacillales</taxon>
        <taxon>Bacillaceae</taxon>
        <taxon>Bacillus</taxon>
        <taxon>Bacillus cereus group</taxon>
    </lineage>
</organism>
<name>A0A1C4DJB7_9BACI</name>
<keyword evidence="1" id="KW-0812">Transmembrane</keyword>
<feature type="transmembrane region" description="Helical" evidence="1">
    <location>
        <begin position="6"/>
        <end position="24"/>
    </location>
</feature>
<accession>A0A1C4DJB7</accession>
<evidence type="ECO:0000313" key="3">
    <source>
        <dbReference type="Proteomes" id="UP000196052"/>
    </source>
</evidence>
<keyword evidence="1" id="KW-0472">Membrane</keyword>
<reference evidence="3" key="1">
    <citation type="submission" date="2016-08" db="EMBL/GenBank/DDBJ databases">
        <authorList>
            <person name="Loux V."/>
            <person name="Rue O."/>
        </authorList>
    </citation>
    <scope>NUCLEOTIDE SEQUENCE [LARGE SCALE GENOMIC DNA]</scope>
    <source>
        <strain evidence="3">INRA Bc05-F1</strain>
    </source>
</reference>
<keyword evidence="1" id="KW-1133">Transmembrane helix</keyword>
<proteinExistence type="predicted"/>
<dbReference type="AlphaFoldDB" id="A0A1C4DJB7"/>
<gene>
    <name evidence="2" type="ORF">BC05F1_02710</name>
</gene>
<dbReference type="EMBL" id="FMBE01000013">
    <property type="protein sequence ID" value="SCC31476.1"/>
    <property type="molecule type" value="Genomic_DNA"/>
</dbReference>
<evidence type="ECO:0000313" key="2">
    <source>
        <dbReference type="EMBL" id="SCC31476.1"/>
    </source>
</evidence>
<sequence>MDRMDVLLKAFIVLFGGFCGYFLGGRNTKEQLTNVNCSAFREREKNITEVTMNSSCISLFIVSDII</sequence>
<dbReference type="Proteomes" id="UP000196052">
    <property type="component" value="Unassembled WGS sequence"/>
</dbReference>
<protein>
    <submittedName>
        <fullName evidence="2">Uncharacterized protein</fullName>
    </submittedName>
</protein>
<evidence type="ECO:0000256" key="1">
    <source>
        <dbReference type="SAM" id="Phobius"/>
    </source>
</evidence>